<reference evidence="1 2" key="1">
    <citation type="submission" date="2015-09" db="EMBL/GenBank/DDBJ databases">
        <title>Aphanizomenon flos-aquae WA102.</title>
        <authorList>
            <person name="Driscoll C."/>
        </authorList>
    </citation>
    <scope>NUCLEOTIDE SEQUENCE [LARGE SCALE GENOMIC DNA]</scope>
    <source>
        <strain evidence="1">WA102</strain>
    </source>
</reference>
<comment type="caution">
    <text evidence="1">The sequence shown here is derived from an EMBL/GenBank/DDBJ whole genome shotgun (WGS) entry which is preliminary data.</text>
</comment>
<gene>
    <name evidence="1" type="ORF">AN484_20975</name>
</gene>
<feature type="non-terminal residue" evidence="1">
    <location>
        <position position="1"/>
    </location>
</feature>
<name>A0A1B7WWF9_APHFL</name>
<protein>
    <submittedName>
        <fullName evidence="1">Uncharacterized protein</fullName>
    </submittedName>
</protein>
<sequence>ATYTRTLGTVTVTSTTHGLTTGREIEVLSATDPGILSGNFPIRWPSVTFVNANTFTFPTTATGANGNLTYIGNVDVDQLDSDPSIPA</sequence>
<dbReference type="Proteomes" id="UP000092093">
    <property type="component" value="Unassembled WGS sequence"/>
</dbReference>
<evidence type="ECO:0000313" key="2">
    <source>
        <dbReference type="Proteomes" id="UP000092093"/>
    </source>
</evidence>
<evidence type="ECO:0000313" key="1">
    <source>
        <dbReference type="EMBL" id="OBQ41402.1"/>
    </source>
</evidence>
<organism evidence="1 2">
    <name type="scientific">Aphanizomenon flos-aquae WA102</name>
    <dbReference type="NCBI Taxonomy" id="1710896"/>
    <lineage>
        <taxon>Bacteria</taxon>
        <taxon>Bacillati</taxon>
        <taxon>Cyanobacteriota</taxon>
        <taxon>Cyanophyceae</taxon>
        <taxon>Nostocales</taxon>
        <taxon>Aphanizomenonaceae</taxon>
        <taxon>Aphanizomenon</taxon>
    </lineage>
</organism>
<dbReference type="AlphaFoldDB" id="A0A1B7WWF9"/>
<dbReference type="InterPro" id="IPR023366">
    <property type="entry name" value="ATP_synth_asu-like_sf"/>
</dbReference>
<accession>A0A1B7WWF9</accession>
<dbReference type="Gene3D" id="2.40.30.20">
    <property type="match status" value="1"/>
</dbReference>
<proteinExistence type="predicted"/>
<dbReference type="EMBL" id="LJOW01000148">
    <property type="protein sequence ID" value="OBQ41402.1"/>
    <property type="molecule type" value="Genomic_DNA"/>
</dbReference>